<dbReference type="Proteomes" id="UP000234343">
    <property type="component" value="Chromosome"/>
</dbReference>
<sequence length="37" mass="4013">MKRLHFVLIVGITLIISGCGQKGALYLPEPTRNASSK</sequence>
<organism evidence="7 8">
    <name type="scientific">Legionella sainthelensi</name>
    <dbReference type="NCBI Taxonomy" id="28087"/>
    <lineage>
        <taxon>Bacteria</taxon>
        <taxon>Pseudomonadati</taxon>
        <taxon>Pseudomonadota</taxon>
        <taxon>Gammaproteobacteria</taxon>
        <taxon>Legionellales</taxon>
        <taxon>Legionellaceae</taxon>
        <taxon>Legionella</taxon>
    </lineage>
</organism>
<dbReference type="InterPro" id="IPR032831">
    <property type="entry name" value="LptM_cons"/>
</dbReference>
<evidence type="ECO:0000256" key="4">
    <source>
        <dbReference type="ARBA" id="ARBA00023139"/>
    </source>
</evidence>
<name>A0A2H5FJT5_9GAMM</name>
<dbReference type="PROSITE" id="PS51257">
    <property type="entry name" value="PROKAR_LIPOPROTEIN"/>
    <property type="match status" value="1"/>
</dbReference>
<proteinExistence type="predicted"/>
<accession>A0A2H5FJT5</accession>
<evidence type="ECO:0008006" key="9">
    <source>
        <dbReference type="Google" id="ProtNLM"/>
    </source>
</evidence>
<dbReference type="Pfam" id="PF13627">
    <property type="entry name" value="LptM_cons"/>
    <property type="match status" value="1"/>
</dbReference>
<protein>
    <recommendedName>
        <fullName evidence="9">Lipopeptide</fullName>
    </recommendedName>
</protein>
<keyword evidence="5" id="KW-0998">Cell outer membrane</keyword>
<evidence type="ECO:0000256" key="3">
    <source>
        <dbReference type="ARBA" id="ARBA00023136"/>
    </source>
</evidence>
<dbReference type="EMBL" id="CP025491">
    <property type="protein sequence ID" value="AUH71809.1"/>
    <property type="molecule type" value="Genomic_DNA"/>
</dbReference>
<reference evidence="7 8" key="1">
    <citation type="submission" date="2017-12" db="EMBL/GenBank/DDBJ databases">
        <title>Legionella sainthelensi LA01-117, whole genome sequence of a clinical isolate from New Zealand.</title>
        <authorList>
            <person name="Cree S.L."/>
            <person name="Slow S."/>
            <person name="Kennedy M.A."/>
            <person name="Murdoch D.R."/>
            <person name="Biggs P.J."/>
            <person name="Anderson T."/>
        </authorList>
    </citation>
    <scope>NUCLEOTIDE SEQUENCE [LARGE SCALE GENOMIC DNA]</scope>
    <source>
        <strain evidence="7 8">LA01-117</strain>
    </source>
</reference>
<dbReference type="NCBIfam" id="NF047847">
    <property type="entry name" value="SS_mature_LptM"/>
    <property type="match status" value="1"/>
</dbReference>
<dbReference type="RefSeq" id="WP_101899480.1">
    <property type="nucleotide sequence ID" value="NZ_CP025491.2"/>
</dbReference>
<gene>
    <name evidence="7" type="ORF">CAB17_06820</name>
</gene>
<keyword evidence="4" id="KW-0564">Palmitate</keyword>
<dbReference type="GO" id="GO:0009279">
    <property type="term" value="C:cell outer membrane"/>
    <property type="evidence" value="ECO:0007669"/>
    <property type="project" value="UniProtKB-SubCell"/>
</dbReference>
<evidence type="ECO:0000313" key="8">
    <source>
        <dbReference type="Proteomes" id="UP000234343"/>
    </source>
</evidence>
<keyword evidence="8" id="KW-1185">Reference proteome</keyword>
<evidence type="ECO:0000256" key="6">
    <source>
        <dbReference type="ARBA" id="ARBA00023288"/>
    </source>
</evidence>
<dbReference type="AlphaFoldDB" id="A0A2H5FJT5"/>
<dbReference type="KEGG" id="lsh:CAB17_06820"/>
<evidence type="ECO:0000313" key="7">
    <source>
        <dbReference type="EMBL" id="AUH71809.1"/>
    </source>
</evidence>
<evidence type="ECO:0000256" key="5">
    <source>
        <dbReference type="ARBA" id="ARBA00023237"/>
    </source>
</evidence>
<keyword evidence="3" id="KW-0472">Membrane</keyword>
<evidence type="ECO:0000256" key="1">
    <source>
        <dbReference type="ARBA" id="ARBA00004459"/>
    </source>
</evidence>
<evidence type="ECO:0000256" key="2">
    <source>
        <dbReference type="ARBA" id="ARBA00022729"/>
    </source>
</evidence>
<keyword evidence="2" id="KW-0732">Signal</keyword>
<keyword evidence="6" id="KW-0449">Lipoprotein</keyword>
<comment type="subcellular location">
    <subcellularLocation>
        <location evidence="1">Cell outer membrane</location>
        <topology evidence="1">Lipid-anchor</topology>
    </subcellularLocation>
</comment>